<proteinExistence type="predicted"/>
<dbReference type="Proteomes" id="UP000688947">
    <property type="component" value="Unassembled WGS sequence"/>
</dbReference>
<dbReference type="OrthoDB" id="114149at2759"/>
<accession>A0A8T1UUI8</accession>
<reference evidence="2" key="1">
    <citation type="submission" date="2021-01" db="EMBL/GenBank/DDBJ databases">
        <title>Phytophthora aleatoria, a newly-described species from Pinus radiata is distinct from Phytophthora cactorum isolates based on comparative genomics.</title>
        <authorList>
            <person name="Mcdougal R."/>
            <person name="Panda P."/>
            <person name="Williams N."/>
            <person name="Studholme D.J."/>
        </authorList>
    </citation>
    <scope>NUCLEOTIDE SEQUENCE</scope>
    <source>
        <strain evidence="2">NZFS 3830</strain>
    </source>
</reference>
<evidence type="ECO:0000256" key="1">
    <source>
        <dbReference type="SAM" id="MobiDB-lite"/>
    </source>
</evidence>
<evidence type="ECO:0000313" key="3">
    <source>
        <dbReference type="Proteomes" id="UP000688947"/>
    </source>
</evidence>
<organism evidence="2 3">
    <name type="scientific">Phytophthora cactorum</name>
    <dbReference type="NCBI Taxonomy" id="29920"/>
    <lineage>
        <taxon>Eukaryota</taxon>
        <taxon>Sar</taxon>
        <taxon>Stramenopiles</taxon>
        <taxon>Oomycota</taxon>
        <taxon>Peronosporomycetes</taxon>
        <taxon>Peronosporales</taxon>
        <taxon>Peronosporaceae</taxon>
        <taxon>Phytophthora</taxon>
    </lineage>
</organism>
<comment type="caution">
    <text evidence="2">The sequence shown here is derived from an EMBL/GenBank/DDBJ whole genome shotgun (WGS) entry which is preliminary data.</text>
</comment>
<sequence length="413" mass="45615">MDVILAQLSPRELEAHCRDAMKTQLMVMQRALNDAVDAANRAGEVQLASQKLSITLFEDGSDLSSALLVSTWLRDELAQSLERVMTRALAKSGKEVCAAPVKRPSSPRATSAIPQSRDPTAQKKCKSNAPTAEEASVKKPAALAKALEACTNLTEELAKKKKVTDRVPGLKMLVQHFNIAHKNLDPNIIIDQIEALDTLSAVAGMAISIMQHGDPQMKRHWVQKFRDNIADAQEQFPDSTGAFSGHINALSKIISSFPLTIREGQQLRTRLRTALKEADKTVRDLTALLLDRVTHFKDNKKLPKRKQKLQAWLEKMDQDPQQMSSKRHPLASDANAKASKSLEKKQVTPGRTNGKSIPPRPKTSEETPPHLPQKHEKRLRPSNTIISAEQPSPSSSDTEPTQSVLCIKVEVSE</sequence>
<protein>
    <submittedName>
        <fullName evidence="2">Uncharacterized protein</fullName>
    </submittedName>
</protein>
<dbReference type="AlphaFoldDB" id="A0A8T1UUI8"/>
<dbReference type="EMBL" id="JAENGZ010000129">
    <property type="protein sequence ID" value="KAG6968036.1"/>
    <property type="molecule type" value="Genomic_DNA"/>
</dbReference>
<feature type="compositionally biased region" description="Polar residues" evidence="1">
    <location>
        <begin position="107"/>
        <end position="119"/>
    </location>
</feature>
<feature type="region of interest" description="Disordered" evidence="1">
    <location>
        <begin position="99"/>
        <end position="136"/>
    </location>
</feature>
<feature type="region of interest" description="Disordered" evidence="1">
    <location>
        <begin position="316"/>
        <end position="413"/>
    </location>
</feature>
<name>A0A8T1UUI8_9STRA</name>
<feature type="compositionally biased region" description="Polar residues" evidence="1">
    <location>
        <begin position="381"/>
        <end position="404"/>
    </location>
</feature>
<gene>
    <name evidence="2" type="ORF">JG687_00003957</name>
</gene>
<dbReference type="VEuPathDB" id="FungiDB:PC110_g8399"/>
<evidence type="ECO:0000313" key="2">
    <source>
        <dbReference type="EMBL" id="KAG6968036.1"/>
    </source>
</evidence>